<dbReference type="PANTHER" id="PTHR46796">
    <property type="entry name" value="HTH-TYPE TRANSCRIPTIONAL ACTIVATOR RHAS-RELATED"/>
    <property type="match status" value="1"/>
</dbReference>
<dbReference type="SMART" id="SM00342">
    <property type="entry name" value="HTH_ARAC"/>
    <property type="match status" value="1"/>
</dbReference>
<dbReference type="Gene3D" id="1.10.10.60">
    <property type="entry name" value="Homeodomain-like"/>
    <property type="match status" value="1"/>
</dbReference>
<keyword evidence="1" id="KW-0805">Transcription regulation</keyword>
<dbReference type="EMBL" id="CP009896">
    <property type="protein sequence ID" value="AIY19289.2"/>
    <property type="molecule type" value="Genomic_DNA"/>
</dbReference>
<dbReference type="Proteomes" id="UP000030300">
    <property type="component" value="Chromosome"/>
</dbReference>
<organism evidence="4 5">
    <name type="scientific">Nocardioides simplex</name>
    <name type="common">Arthrobacter simplex</name>
    <dbReference type="NCBI Taxonomy" id="2045"/>
    <lineage>
        <taxon>Bacteria</taxon>
        <taxon>Bacillati</taxon>
        <taxon>Actinomycetota</taxon>
        <taxon>Actinomycetes</taxon>
        <taxon>Propionibacteriales</taxon>
        <taxon>Nocardioidaceae</taxon>
        <taxon>Pimelobacter</taxon>
    </lineage>
</organism>
<dbReference type="GO" id="GO:0003700">
    <property type="term" value="F:DNA-binding transcription factor activity"/>
    <property type="evidence" value="ECO:0007669"/>
    <property type="project" value="InterPro"/>
</dbReference>
<dbReference type="KEGG" id="psim:KR76_25495"/>
<evidence type="ECO:0000256" key="3">
    <source>
        <dbReference type="ARBA" id="ARBA00023163"/>
    </source>
</evidence>
<dbReference type="STRING" id="2045.KR76_25495"/>
<evidence type="ECO:0000256" key="2">
    <source>
        <dbReference type="ARBA" id="ARBA00023125"/>
    </source>
</evidence>
<evidence type="ECO:0000256" key="1">
    <source>
        <dbReference type="ARBA" id="ARBA00023015"/>
    </source>
</evidence>
<keyword evidence="3" id="KW-0804">Transcription</keyword>
<proteinExistence type="predicted"/>
<dbReference type="PROSITE" id="PS01124">
    <property type="entry name" value="HTH_ARAC_FAMILY_2"/>
    <property type="match status" value="1"/>
</dbReference>
<protein>
    <submittedName>
        <fullName evidence="4">Transcriptional regulator, AraC family</fullName>
    </submittedName>
</protein>
<sequence>MQCFEVGDADGVADWERHNAEALIELACSLPATAFRAREVNVQVDRMGVAHVAGTPHTVTRGPALVDARPADAIAVYATLRGEALLESSGRRHVIRPGRVLLCDVDRPFLRDFGHGLEELAVKVPRALFAEATGLTSLAAPLVVDAGADPFARALVRLVGRTVAAGVRLPAEEIALLELVSVLATGPRGSVTLAHRAAARAHIDEHLTDPTLSASSVAAGAGISERQLSRVFADAGTSVPRQILARRLDLAHALLAAGAAERTADVAARCGFASASYFSQAFRRRFGRGAGEVRRAAATAG</sequence>
<dbReference type="InterPro" id="IPR018060">
    <property type="entry name" value="HTH_AraC"/>
</dbReference>
<reference evidence="4 5" key="1">
    <citation type="journal article" date="2015" name="Genome Announc.">
        <title>Complete Genome Sequence of Steroid-Transforming Nocardioides simplex VKM Ac-2033D.</title>
        <authorList>
            <person name="Shtratnikova V.Y."/>
            <person name="Schelkunov M.I."/>
            <person name="Pekov Y.A."/>
            <person name="Fokina V.V."/>
            <person name="Logacheva M.D."/>
            <person name="Sokolov S.L."/>
            <person name="Bragin E.Y."/>
            <person name="Ashapkin V.V."/>
            <person name="Donova M.V."/>
        </authorList>
    </citation>
    <scope>NUCLEOTIDE SEQUENCE [LARGE SCALE GENOMIC DNA]</scope>
    <source>
        <strain evidence="4 5">VKM Ac-2033D</strain>
    </source>
</reference>
<dbReference type="AlphaFoldDB" id="A0A0A1DPI7"/>
<dbReference type="InterPro" id="IPR050204">
    <property type="entry name" value="AraC_XylS_family_regulators"/>
</dbReference>
<keyword evidence="5" id="KW-1185">Reference proteome</keyword>
<dbReference type="GO" id="GO:0043565">
    <property type="term" value="F:sequence-specific DNA binding"/>
    <property type="evidence" value="ECO:0007669"/>
    <property type="project" value="InterPro"/>
</dbReference>
<evidence type="ECO:0000313" key="5">
    <source>
        <dbReference type="Proteomes" id="UP000030300"/>
    </source>
</evidence>
<dbReference type="InterPro" id="IPR035418">
    <property type="entry name" value="AraC-bd_2"/>
</dbReference>
<dbReference type="InterPro" id="IPR009057">
    <property type="entry name" value="Homeodomain-like_sf"/>
</dbReference>
<dbReference type="HOGENOM" id="CLU_049704_2_2_11"/>
<gene>
    <name evidence="4" type="ORF">KR76_25495</name>
</gene>
<dbReference type="Pfam" id="PF14525">
    <property type="entry name" value="AraC_binding_2"/>
    <property type="match status" value="1"/>
</dbReference>
<dbReference type="SUPFAM" id="SSF46689">
    <property type="entry name" value="Homeodomain-like"/>
    <property type="match status" value="1"/>
</dbReference>
<name>A0A0A1DPI7_NOCSI</name>
<dbReference type="Pfam" id="PF12833">
    <property type="entry name" value="HTH_18"/>
    <property type="match status" value="1"/>
</dbReference>
<evidence type="ECO:0000313" key="4">
    <source>
        <dbReference type="EMBL" id="AIY19289.2"/>
    </source>
</evidence>
<dbReference type="PANTHER" id="PTHR46796:SF6">
    <property type="entry name" value="ARAC SUBFAMILY"/>
    <property type="match status" value="1"/>
</dbReference>
<keyword evidence="2" id="KW-0238">DNA-binding</keyword>
<dbReference type="eggNOG" id="COG2207">
    <property type="taxonomic scope" value="Bacteria"/>
</dbReference>
<accession>A0A0A1DPI7</accession>